<dbReference type="GO" id="GO:0061844">
    <property type="term" value="P:antimicrobial humoral immune response mediated by antimicrobial peptide"/>
    <property type="evidence" value="ECO:0007669"/>
    <property type="project" value="TreeGrafter"/>
</dbReference>
<evidence type="ECO:0000256" key="7">
    <source>
        <dbReference type="ARBA" id="ARBA00022940"/>
    </source>
</evidence>
<evidence type="ECO:0000256" key="1">
    <source>
        <dbReference type="ARBA" id="ARBA00004613"/>
    </source>
</evidence>
<dbReference type="GO" id="GO:0019731">
    <property type="term" value="P:antibacterial humoral response"/>
    <property type="evidence" value="ECO:0007669"/>
    <property type="project" value="TreeGrafter"/>
</dbReference>
<dbReference type="OMA" id="DEMPAQK"/>
<dbReference type="EMBL" id="ADFV01065627">
    <property type="status" value="NOT_ANNOTATED_CDS"/>
    <property type="molecule type" value="Genomic_DNA"/>
</dbReference>
<keyword evidence="3" id="KW-0964">Secreted</keyword>
<reference evidence="12" key="2">
    <citation type="submission" date="2025-08" db="UniProtKB">
        <authorList>
            <consortium name="Ensembl"/>
        </authorList>
    </citation>
    <scope>IDENTIFICATION</scope>
</reference>
<name>A0A2I3GE90_NOMLE</name>
<dbReference type="Ensembl" id="ENSNLET00000042124.1">
    <property type="protein sequence ID" value="ENSNLEP00000029588.1"/>
    <property type="gene ID" value="ENSNLEG00000034299.1"/>
</dbReference>
<keyword evidence="7" id="KW-0211">Defensin</keyword>
<dbReference type="GO" id="GO:0005615">
    <property type="term" value="C:extracellular space"/>
    <property type="evidence" value="ECO:0007669"/>
    <property type="project" value="InterPro"/>
</dbReference>
<reference evidence="12 13" key="1">
    <citation type="submission" date="2012-10" db="EMBL/GenBank/DDBJ databases">
        <authorList>
            <consortium name="Gibbon Genome Sequencing Consortium"/>
        </authorList>
    </citation>
    <scope>NUCLEOTIDE SEQUENCE [LARGE SCALE GENOMIC DNA]</scope>
</reference>
<dbReference type="PANTHER" id="PTHR11876">
    <property type="entry name" value="ALPHA-DEFENSIN 1"/>
    <property type="match status" value="1"/>
</dbReference>
<feature type="chain" id="PRO_5014126945" description="Mammalian defensins domain-containing protein" evidence="10">
    <location>
        <begin position="34"/>
        <end position="108"/>
    </location>
</feature>
<evidence type="ECO:0000256" key="5">
    <source>
        <dbReference type="ARBA" id="ARBA00022577"/>
    </source>
</evidence>
<dbReference type="SMART" id="SM01418">
    <property type="entry name" value="Defensin_propep"/>
    <property type="match status" value="1"/>
</dbReference>
<evidence type="ECO:0000256" key="3">
    <source>
        <dbReference type="ARBA" id="ARBA00022525"/>
    </source>
</evidence>
<evidence type="ECO:0000256" key="10">
    <source>
        <dbReference type="SAM" id="SignalP"/>
    </source>
</evidence>
<evidence type="ECO:0000256" key="8">
    <source>
        <dbReference type="ARBA" id="ARBA00023022"/>
    </source>
</evidence>
<dbReference type="GO" id="GO:0031640">
    <property type="term" value="P:killing of cells of another organism"/>
    <property type="evidence" value="ECO:0007669"/>
    <property type="project" value="UniProtKB-KW"/>
</dbReference>
<dbReference type="GeneTree" id="ENSGT00940000153268"/>
<dbReference type="InterPro" id="IPR002366">
    <property type="entry name" value="Alpha-defensin_N"/>
</dbReference>
<dbReference type="SUPFAM" id="SSF57392">
    <property type="entry name" value="Defensin-like"/>
    <property type="match status" value="1"/>
</dbReference>
<keyword evidence="8" id="KW-0044">Antibiotic</keyword>
<comment type="subcellular location">
    <subcellularLocation>
        <location evidence="1">Secreted</location>
    </subcellularLocation>
</comment>
<evidence type="ECO:0000313" key="13">
    <source>
        <dbReference type="Proteomes" id="UP000001073"/>
    </source>
</evidence>
<dbReference type="Pfam" id="PF00879">
    <property type="entry name" value="Defensin_propep"/>
    <property type="match status" value="1"/>
</dbReference>
<dbReference type="Pfam" id="PF00323">
    <property type="entry name" value="Defensin_1"/>
    <property type="match status" value="1"/>
</dbReference>
<keyword evidence="13" id="KW-1185">Reference proteome</keyword>
<comment type="similarity">
    <text evidence="2">Belongs to the alpha-defensin family.</text>
</comment>
<evidence type="ECO:0000313" key="12">
    <source>
        <dbReference type="Ensembl" id="ENSNLEP00000029588.1"/>
    </source>
</evidence>
<evidence type="ECO:0000259" key="11">
    <source>
        <dbReference type="PROSITE" id="PS00269"/>
    </source>
</evidence>
<evidence type="ECO:0000256" key="2">
    <source>
        <dbReference type="ARBA" id="ARBA00006519"/>
    </source>
</evidence>
<accession>A0A2I3GE90</accession>
<feature type="signal peptide" evidence="10">
    <location>
        <begin position="1"/>
        <end position="33"/>
    </location>
</feature>
<reference evidence="12" key="3">
    <citation type="submission" date="2025-09" db="UniProtKB">
        <authorList>
            <consortium name="Ensembl"/>
        </authorList>
    </citation>
    <scope>IDENTIFICATION</scope>
</reference>
<proteinExistence type="inferred from homology"/>
<keyword evidence="9" id="KW-1015">Disulfide bond</keyword>
<dbReference type="SMART" id="SM00048">
    <property type="entry name" value="DEFSN"/>
    <property type="match status" value="1"/>
</dbReference>
<keyword evidence="4" id="KW-0929">Antimicrobial</keyword>
<dbReference type="GO" id="GO:0050829">
    <property type="term" value="P:defense response to Gram-negative bacterium"/>
    <property type="evidence" value="ECO:0007669"/>
    <property type="project" value="TreeGrafter"/>
</dbReference>
<dbReference type="GO" id="GO:0071222">
    <property type="term" value="P:cellular response to lipopolysaccharide"/>
    <property type="evidence" value="ECO:0007669"/>
    <property type="project" value="TreeGrafter"/>
</dbReference>
<dbReference type="PIRSF" id="PIRSF001875">
    <property type="entry name" value="Alpha-defensin"/>
    <property type="match status" value="1"/>
</dbReference>
<evidence type="ECO:0000256" key="9">
    <source>
        <dbReference type="ARBA" id="ARBA00023157"/>
    </source>
</evidence>
<evidence type="ECO:0000256" key="4">
    <source>
        <dbReference type="ARBA" id="ARBA00022529"/>
    </source>
</evidence>
<dbReference type="AlphaFoldDB" id="A0A2I3GE90"/>
<keyword evidence="5" id="KW-0295">Fungicide</keyword>
<feature type="domain" description="Mammalian defensins" evidence="11">
    <location>
        <begin position="80"/>
        <end position="108"/>
    </location>
</feature>
<dbReference type="GO" id="GO:0051673">
    <property type="term" value="P:disruption of plasma membrane integrity in another organism"/>
    <property type="evidence" value="ECO:0007669"/>
    <property type="project" value="TreeGrafter"/>
</dbReference>
<dbReference type="PANTHER" id="PTHR11876:SF19">
    <property type="entry name" value="NEUTROPHIL DEFENSIN 1-RELATED"/>
    <property type="match status" value="1"/>
</dbReference>
<dbReference type="EMBL" id="ADFV01065626">
    <property type="status" value="NOT_ANNOTATED_CDS"/>
    <property type="molecule type" value="Genomic_DNA"/>
</dbReference>
<dbReference type="GO" id="GO:0002227">
    <property type="term" value="P:innate immune response in mucosa"/>
    <property type="evidence" value="ECO:0007669"/>
    <property type="project" value="TreeGrafter"/>
</dbReference>
<evidence type="ECO:0000256" key="6">
    <source>
        <dbReference type="ARBA" id="ARBA00022729"/>
    </source>
</evidence>
<sequence length="108" mass="11711">MGEKVSKEKWVTPAVRTLTILAAILLVALQAQAEPLQARGDEVAAAPEQITADNPEVVVSLAWDESLAPKDSGSRKNMACACRIPLCLAGERRYGTCFYLGRVWAFCC</sequence>
<dbReference type="InParanoid" id="A0A2I3GE90"/>
<protein>
    <recommendedName>
        <fullName evidence="11">Mammalian defensins domain-containing protein</fullName>
    </recommendedName>
</protein>
<organism evidence="12 13">
    <name type="scientific">Nomascus leucogenys</name>
    <name type="common">Northern white-cheeked gibbon</name>
    <name type="synonym">Hylobates leucogenys</name>
    <dbReference type="NCBI Taxonomy" id="61853"/>
    <lineage>
        <taxon>Eukaryota</taxon>
        <taxon>Metazoa</taxon>
        <taxon>Chordata</taxon>
        <taxon>Craniata</taxon>
        <taxon>Vertebrata</taxon>
        <taxon>Euteleostomi</taxon>
        <taxon>Mammalia</taxon>
        <taxon>Eutheria</taxon>
        <taxon>Euarchontoglires</taxon>
        <taxon>Primates</taxon>
        <taxon>Haplorrhini</taxon>
        <taxon>Catarrhini</taxon>
        <taxon>Hylobatidae</taxon>
        <taxon>Nomascus</taxon>
    </lineage>
</organism>
<dbReference type="GO" id="GO:0031012">
    <property type="term" value="C:extracellular matrix"/>
    <property type="evidence" value="ECO:0007669"/>
    <property type="project" value="TreeGrafter"/>
</dbReference>
<dbReference type="GO" id="GO:0050830">
    <property type="term" value="P:defense response to Gram-positive bacterium"/>
    <property type="evidence" value="ECO:0007669"/>
    <property type="project" value="TreeGrafter"/>
</dbReference>
<dbReference type="InterPro" id="IPR006081">
    <property type="entry name" value="Alpha-defensin_C"/>
</dbReference>
<dbReference type="InterPro" id="IPR016327">
    <property type="entry name" value="Alpha-defensin"/>
</dbReference>
<dbReference type="InterPro" id="IPR006080">
    <property type="entry name" value="Beta/alpha-defensin_C"/>
</dbReference>
<dbReference type="FunCoup" id="A0A2I3GE90">
    <property type="interactions" value="401"/>
</dbReference>
<keyword evidence="6 10" id="KW-0732">Signal</keyword>
<dbReference type="Proteomes" id="UP000001073">
    <property type="component" value="Chromosome 4"/>
</dbReference>
<dbReference type="PROSITE" id="PS00269">
    <property type="entry name" value="DEFENSIN"/>
    <property type="match status" value="1"/>
</dbReference>
<dbReference type="GO" id="GO:0050832">
    <property type="term" value="P:defense response to fungus"/>
    <property type="evidence" value="ECO:0007669"/>
    <property type="project" value="UniProtKB-KW"/>
</dbReference>